<keyword evidence="2" id="KW-0472">Membrane</keyword>
<keyword evidence="4" id="KW-1185">Reference proteome</keyword>
<keyword evidence="1" id="KW-0175">Coiled coil</keyword>
<keyword evidence="2" id="KW-0812">Transmembrane</keyword>
<protein>
    <submittedName>
        <fullName evidence="3">DUF3667 domain-containing protein</fullName>
    </submittedName>
</protein>
<sequence>MRRVTPTGLAGPLGLCQSGDGQGEGMNAFERTLTGQGGASCLNCGAALTGAFCASCGQKARVNRSLAAFFSDLVAGLFNFESRFWRTLPMLAWCPGDLTRRYVEGQRARFISPIALYLFSVFLMFAALSATTGSTGGTAGPIRINGDVDRSIAKTKTNIENLEKQRQAAAQAGTATASLDRKISGEKEDLARLEGYKRDGISGSITTNSEGAPPWLVKVIRKVESNPREAMSHVQEAASKYSWALIPLSLPFMFLLFPLRPKHVFDHAVFVTYSLSFMMLLILSGSLLVMAGMGGWVALLALLVPVHMYRQLKGAYRLRWWSAALRTFVLLNFASLALGLFGVIVAALGLID</sequence>
<dbReference type="Pfam" id="PF12412">
    <property type="entry name" value="DUF3667"/>
    <property type="match status" value="1"/>
</dbReference>
<evidence type="ECO:0000313" key="4">
    <source>
        <dbReference type="Proteomes" id="UP001424459"/>
    </source>
</evidence>
<comment type="caution">
    <text evidence="3">The sequence shown here is derived from an EMBL/GenBank/DDBJ whole genome shotgun (WGS) entry which is preliminary data.</text>
</comment>
<dbReference type="InterPro" id="IPR022134">
    <property type="entry name" value="DUF3667"/>
</dbReference>
<feature type="transmembrane region" description="Helical" evidence="2">
    <location>
        <begin position="329"/>
        <end position="351"/>
    </location>
</feature>
<dbReference type="EMBL" id="BAABBR010000001">
    <property type="protein sequence ID" value="GAA4034228.1"/>
    <property type="molecule type" value="Genomic_DNA"/>
</dbReference>
<feature type="transmembrane region" description="Helical" evidence="2">
    <location>
        <begin position="110"/>
        <end position="130"/>
    </location>
</feature>
<feature type="coiled-coil region" evidence="1">
    <location>
        <begin position="145"/>
        <end position="172"/>
    </location>
</feature>
<name>A0ABP7U126_9SPHN</name>
<evidence type="ECO:0000256" key="1">
    <source>
        <dbReference type="SAM" id="Coils"/>
    </source>
</evidence>
<reference evidence="4" key="1">
    <citation type="journal article" date="2019" name="Int. J. Syst. Evol. Microbiol.">
        <title>The Global Catalogue of Microorganisms (GCM) 10K type strain sequencing project: providing services to taxonomists for standard genome sequencing and annotation.</title>
        <authorList>
            <consortium name="The Broad Institute Genomics Platform"/>
            <consortium name="The Broad Institute Genome Sequencing Center for Infectious Disease"/>
            <person name="Wu L."/>
            <person name="Ma J."/>
        </authorList>
    </citation>
    <scope>NUCLEOTIDE SEQUENCE [LARGE SCALE GENOMIC DNA]</scope>
    <source>
        <strain evidence="4">JCM 17564</strain>
    </source>
</reference>
<gene>
    <name evidence="3" type="ORF">GCM10022281_12930</name>
</gene>
<evidence type="ECO:0000256" key="2">
    <source>
        <dbReference type="SAM" id="Phobius"/>
    </source>
</evidence>
<keyword evidence="2" id="KW-1133">Transmembrane helix</keyword>
<feature type="transmembrane region" description="Helical" evidence="2">
    <location>
        <begin position="241"/>
        <end position="257"/>
    </location>
</feature>
<feature type="transmembrane region" description="Helical" evidence="2">
    <location>
        <begin position="264"/>
        <end position="283"/>
    </location>
</feature>
<accession>A0ABP7U126</accession>
<feature type="transmembrane region" description="Helical" evidence="2">
    <location>
        <begin position="289"/>
        <end position="309"/>
    </location>
</feature>
<proteinExistence type="predicted"/>
<organism evidence="3 4">
    <name type="scientific">Sphingomonas rosea</name>
    <dbReference type="NCBI Taxonomy" id="335605"/>
    <lineage>
        <taxon>Bacteria</taxon>
        <taxon>Pseudomonadati</taxon>
        <taxon>Pseudomonadota</taxon>
        <taxon>Alphaproteobacteria</taxon>
        <taxon>Sphingomonadales</taxon>
        <taxon>Sphingomonadaceae</taxon>
        <taxon>Sphingomonas</taxon>
    </lineage>
</organism>
<evidence type="ECO:0000313" key="3">
    <source>
        <dbReference type="EMBL" id="GAA4034228.1"/>
    </source>
</evidence>
<dbReference type="Proteomes" id="UP001424459">
    <property type="component" value="Unassembled WGS sequence"/>
</dbReference>